<dbReference type="Pfam" id="PF02687">
    <property type="entry name" value="FtsX"/>
    <property type="match status" value="1"/>
</dbReference>
<dbReference type="GO" id="GO:0005886">
    <property type="term" value="C:plasma membrane"/>
    <property type="evidence" value="ECO:0007669"/>
    <property type="project" value="UniProtKB-SubCell"/>
</dbReference>
<reference evidence="10 11" key="1">
    <citation type="journal article" date="2022" name="ISME Commun">
        <title>Vulcanimicrobium alpinus gen. nov. sp. nov., the first cultivated representative of the candidate phylum 'Eremiobacterota', is a metabolically versatile aerobic anoxygenic phototroph.</title>
        <authorList>
            <person name="Yabe S."/>
            <person name="Muto K."/>
            <person name="Abe K."/>
            <person name="Yokota A."/>
            <person name="Staudigel H."/>
            <person name="Tebo B.M."/>
        </authorList>
    </citation>
    <scope>NUCLEOTIDE SEQUENCE [LARGE SCALE GENOMIC DNA]</scope>
    <source>
        <strain evidence="10 11">WC8-2</strain>
    </source>
</reference>
<protein>
    <submittedName>
        <fullName evidence="10">Multidrug ABC transporter substrate-binding protein</fullName>
    </submittedName>
</protein>
<feature type="transmembrane region" description="Helical" evidence="7">
    <location>
        <begin position="21"/>
        <end position="42"/>
    </location>
</feature>
<gene>
    <name evidence="10" type="ORF">WPS_07390</name>
</gene>
<dbReference type="RefSeq" id="WP_317996500.1">
    <property type="nucleotide sequence ID" value="NZ_AP025523.1"/>
</dbReference>
<evidence type="ECO:0000259" key="9">
    <source>
        <dbReference type="Pfam" id="PF12704"/>
    </source>
</evidence>
<dbReference type="AlphaFoldDB" id="A0AAN1XTQ7"/>
<accession>A0AAN1XTQ7</accession>
<feature type="domain" description="MacB-like periplasmic core" evidence="9">
    <location>
        <begin position="21"/>
        <end position="232"/>
    </location>
</feature>
<comment type="subcellular location">
    <subcellularLocation>
        <location evidence="1">Cell membrane</location>
        <topology evidence="1">Multi-pass membrane protein</topology>
    </subcellularLocation>
</comment>
<feature type="domain" description="ABC3 transporter permease C-terminal" evidence="8">
    <location>
        <begin position="274"/>
        <end position="393"/>
    </location>
</feature>
<dbReference type="EMBL" id="AP025523">
    <property type="protein sequence ID" value="BDE05463.1"/>
    <property type="molecule type" value="Genomic_DNA"/>
</dbReference>
<feature type="transmembrane region" description="Helical" evidence="7">
    <location>
        <begin position="264"/>
        <end position="294"/>
    </location>
</feature>
<evidence type="ECO:0000259" key="8">
    <source>
        <dbReference type="Pfam" id="PF02687"/>
    </source>
</evidence>
<keyword evidence="2" id="KW-1003">Cell membrane</keyword>
<evidence type="ECO:0000256" key="5">
    <source>
        <dbReference type="ARBA" id="ARBA00023136"/>
    </source>
</evidence>
<dbReference type="PANTHER" id="PTHR30572">
    <property type="entry name" value="MEMBRANE COMPONENT OF TRANSPORTER-RELATED"/>
    <property type="match status" value="1"/>
</dbReference>
<dbReference type="KEGG" id="vab:WPS_07390"/>
<dbReference type="Pfam" id="PF12704">
    <property type="entry name" value="MacB_PCD"/>
    <property type="match status" value="1"/>
</dbReference>
<keyword evidence="3 7" id="KW-0812">Transmembrane</keyword>
<evidence type="ECO:0000313" key="10">
    <source>
        <dbReference type="EMBL" id="BDE05463.1"/>
    </source>
</evidence>
<evidence type="ECO:0000256" key="7">
    <source>
        <dbReference type="SAM" id="Phobius"/>
    </source>
</evidence>
<sequence>MSIWQYFTEAFAVLAANRVRSILTALGLIIGVTAVIAIQVLGAGMAGAVEGILGGISDATFVVFPNAQQSDFTRAAIRLSDLQRAKYEVPNLVDAIPAGGQSLRASYGHLTRRVSLGAGADERFATATPIRFGRKISADDIATARNVCVLSNEAYTALGITGDPVGATLRVGEHRYAIVGVLGKAASGIVPVVINQGVTIPYPTYERQYARGRAIVAARFLLADPTQVDRTESDTLRWLKQLKKGRVTYQTFDRKTFSNAVNGLFAGITLVVALIGAVSLLVAGIGILNIMLVSVAERTREIGLRKAIGATRFQVLLQFFIEALALSGFGCLIGLIFGVAIGGVVNNVAIVHLSGVVAPIPWLRSIAIATGFATLVTVAFGTYPAWRAATLDPIEALRYE</sequence>
<comment type="similarity">
    <text evidence="6">Belongs to the ABC-4 integral membrane protein family.</text>
</comment>
<evidence type="ECO:0000256" key="1">
    <source>
        <dbReference type="ARBA" id="ARBA00004651"/>
    </source>
</evidence>
<dbReference type="InterPro" id="IPR003838">
    <property type="entry name" value="ABC3_permease_C"/>
</dbReference>
<feature type="transmembrane region" description="Helical" evidence="7">
    <location>
        <begin position="315"/>
        <end position="342"/>
    </location>
</feature>
<keyword evidence="11" id="KW-1185">Reference proteome</keyword>
<dbReference type="InterPro" id="IPR025857">
    <property type="entry name" value="MacB_PCD"/>
</dbReference>
<evidence type="ECO:0000256" key="2">
    <source>
        <dbReference type="ARBA" id="ARBA00022475"/>
    </source>
</evidence>
<dbReference type="Proteomes" id="UP001317532">
    <property type="component" value="Chromosome"/>
</dbReference>
<evidence type="ECO:0000256" key="6">
    <source>
        <dbReference type="ARBA" id="ARBA00038076"/>
    </source>
</evidence>
<organism evidence="10 11">
    <name type="scientific">Vulcanimicrobium alpinum</name>
    <dbReference type="NCBI Taxonomy" id="3016050"/>
    <lineage>
        <taxon>Bacteria</taxon>
        <taxon>Bacillati</taxon>
        <taxon>Vulcanimicrobiota</taxon>
        <taxon>Vulcanimicrobiia</taxon>
        <taxon>Vulcanimicrobiales</taxon>
        <taxon>Vulcanimicrobiaceae</taxon>
        <taxon>Vulcanimicrobium</taxon>
    </lineage>
</organism>
<evidence type="ECO:0000313" key="11">
    <source>
        <dbReference type="Proteomes" id="UP001317532"/>
    </source>
</evidence>
<keyword evidence="4 7" id="KW-1133">Transmembrane helix</keyword>
<dbReference type="InterPro" id="IPR050250">
    <property type="entry name" value="Macrolide_Exporter_MacB"/>
</dbReference>
<keyword evidence="5 7" id="KW-0472">Membrane</keyword>
<evidence type="ECO:0000256" key="3">
    <source>
        <dbReference type="ARBA" id="ARBA00022692"/>
    </source>
</evidence>
<evidence type="ECO:0000256" key="4">
    <source>
        <dbReference type="ARBA" id="ARBA00022989"/>
    </source>
</evidence>
<name>A0AAN1XTQ7_UNVUL</name>
<feature type="transmembrane region" description="Helical" evidence="7">
    <location>
        <begin position="362"/>
        <end position="383"/>
    </location>
</feature>
<proteinExistence type="inferred from homology"/>
<dbReference type="PANTHER" id="PTHR30572:SF4">
    <property type="entry name" value="ABC TRANSPORTER PERMEASE YTRF"/>
    <property type="match status" value="1"/>
</dbReference>
<dbReference type="GO" id="GO:0022857">
    <property type="term" value="F:transmembrane transporter activity"/>
    <property type="evidence" value="ECO:0007669"/>
    <property type="project" value="TreeGrafter"/>
</dbReference>